<dbReference type="PANTHER" id="PTHR13402">
    <property type="entry name" value="RGPR-RELATED"/>
    <property type="match status" value="1"/>
</dbReference>
<feature type="compositionally biased region" description="Low complexity" evidence="7">
    <location>
        <begin position="679"/>
        <end position="725"/>
    </location>
</feature>
<comment type="subcellular location">
    <subcellularLocation>
        <location evidence="1">Endoplasmic reticulum</location>
    </subcellularLocation>
    <subcellularLocation>
        <location evidence="6">Golgi apparatus membrane</location>
    </subcellularLocation>
</comment>
<dbReference type="Proteomes" id="UP001497392">
    <property type="component" value="Unassembled WGS sequence"/>
</dbReference>
<evidence type="ECO:0000259" key="9">
    <source>
        <dbReference type="Pfam" id="PF12932"/>
    </source>
</evidence>
<evidence type="ECO:0000256" key="1">
    <source>
        <dbReference type="ARBA" id="ARBA00004240"/>
    </source>
</evidence>
<feature type="compositionally biased region" description="Low complexity" evidence="7">
    <location>
        <begin position="1869"/>
        <end position="1882"/>
    </location>
</feature>
<feature type="compositionally biased region" description="Low complexity" evidence="7">
    <location>
        <begin position="261"/>
        <end position="292"/>
    </location>
</feature>
<evidence type="ECO:0000256" key="3">
    <source>
        <dbReference type="ARBA" id="ARBA00022448"/>
    </source>
</evidence>
<proteinExistence type="inferred from homology"/>
<dbReference type="EMBL" id="CAXHTA020000002">
    <property type="protein sequence ID" value="CAL5219454.1"/>
    <property type="molecule type" value="Genomic_DNA"/>
</dbReference>
<keyword evidence="6" id="KW-0333">Golgi apparatus</keyword>
<feature type="compositionally biased region" description="Polar residues" evidence="7">
    <location>
        <begin position="1129"/>
        <end position="1140"/>
    </location>
</feature>
<feature type="compositionally biased region" description="Polar residues" evidence="7">
    <location>
        <begin position="616"/>
        <end position="629"/>
    </location>
</feature>
<evidence type="ECO:0000313" key="11">
    <source>
        <dbReference type="Proteomes" id="UP001497392"/>
    </source>
</evidence>
<feature type="compositionally biased region" description="Low complexity" evidence="7">
    <location>
        <begin position="1892"/>
        <end position="1927"/>
    </location>
</feature>
<feature type="compositionally biased region" description="Basic and acidic residues" evidence="7">
    <location>
        <begin position="394"/>
        <end position="406"/>
    </location>
</feature>
<feature type="compositionally biased region" description="Polar residues" evidence="7">
    <location>
        <begin position="465"/>
        <end position="476"/>
    </location>
</feature>
<evidence type="ECO:0000256" key="5">
    <source>
        <dbReference type="ARBA" id="ARBA00022892"/>
    </source>
</evidence>
<comment type="similarity">
    <text evidence="2 6">Belongs to the SEC16 family.</text>
</comment>
<accession>A0ABP1FLH8</accession>
<name>A0ABP1FLH8_9CHLO</name>
<feature type="compositionally biased region" description="Pro residues" evidence="7">
    <location>
        <begin position="830"/>
        <end position="850"/>
    </location>
</feature>
<feature type="compositionally biased region" description="Low complexity" evidence="7">
    <location>
        <begin position="243"/>
        <end position="254"/>
    </location>
</feature>
<dbReference type="InterPro" id="IPR024340">
    <property type="entry name" value="Sec16_CCD"/>
</dbReference>
<dbReference type="InterPro" id="IPR024298">
    <property type="entry name" value="Sec16_Sec23-bd"/>
</dbReference>
<feature type="compositionally biased region" description="Polar residues" evidence="7">
    <location>
        <begin position="855"/>
        <end position="871"/>
    </location>
</feature>
<evidence type="ECO:0000313" key="10">
    <source>
        <dbReference type="EMBL" id="CAL5219454.1"/>
    </source>
</evidence>
<protein>
    <recommendedName>
        <fullName evidence="6">Protein transport protein sec16</fullName>
    </recommendedName>
</protein>
<feature type="compositionally biased region" description="Polar residues" evidence="7">
    <location>
        <begin position="930"/>
        <end position="948"/>
    </location>
</feature>
<feature type="compositionally biased region" description="Polar residues" evidence="7">
    <location>
        <begin position="887"/>
        <end position="922"/>
    </location>
</feature>
<organism evidence="10 11">
    <name type="scientific">Coccomyxa viridis</name>
    <dbReference type="NCBI Taxonomy" id="1274662"/>
    <lineage>
        <taxon>Eukaryota</taxon>
        <taxon>Viridiplantae</taxon>
        <taxon>Chlorophyta</taxon>
        <taxon>core chlorophytes</taxon>
        <taxon>Trebouxiophyceae</taxon>
        <taxon>Trebouxiophyceae incertae sedis</taxon>
        <taxon>Coccomyxaceae</taxon>
        <taxon>Coccomyxa</taxon>
    </lineage>
</organism>
<dbReference type="Pfam" id="PF12931">
    <property type="entry name" value="TPR_Sec16"/>
    <property type="match status" value="1"/>
</dbReference>
<feature type="compositionally biased region" description="Polar residues" evidence="7">
    <location>
        <begin position="2175"/>
        <end position="2196"/>
    </location>
</feature>
<reference evidence="10 11" key="1">
    <citation type="submission" date="2024-06" db="EMBL/GenBank/DDBJ databases">
        <authorList>
            <person name="Kraege A."/>
            <person name="Thomma B."/>
        </authorList>
    </citation>
    <scope>NUCLEOTIDE SEQUENCE [LARGE SCALE GENOMIC DNA]</scope>
</reference>
<feature type="domain" description="Sec16 Sec23-binding" evidence="8">
    <location>
        <begin position="1496"/>
        <end position="1816"/>
    </location>
</feature>
<keyword evidence="4 6" id="KW-0256">Endoplasmic reticulum</keyword>
<feature type="region of interest" description="Disordered" evidence="7">
    <location>
        <begin position="14"/>
        <end position="34"/>
    </location>
</feature>
<keyword evidence="11" id="KW-1185">Reference proteome</keyword>
<gene>
    <name evidence="10" type="primary">g1289</name>
    <name evidence="10" type="ORF">VP750_LOCUS1113</name>
</gene>
<keyword evidence="3 6" id="KW-0813">Transport</keyword>
<feature type="compositionally biased region" description="Polar residues" evidence="7">
    <location>
        <begin position="2077"/>
        <end position="2087"/>
    </location>
</feature>
<evidence type="ECO:0000256" key="7">
    <source>
        <dbReference type="SAM" id="MobiDB-lite"/>
    </source>
</evidence>
<dbReference type="Pfam" id="PF12932">
    <property type="entry name" value="Sec16"/>
    <property type="match status" value="1"/>
</dbReference>
<evidence type="ECO:0000256" key="2">
    <source>
        <dbReference type="ARBA" id="ARBA00005927"/>
    </source>
</evidence>
<feature type="compositionally biased region" description="Low complexity" evidence="7">
    <location>
        <begin position="2153"/>
        <end position="2174"/>
    </location>
</feature>
<feature type="compositionally biased region" description="Low complexity" evidence="7">
    <location>
        <begin position="2053"/>
        <end position="2063"/>
    </location>
</feature>
<evidence type="ECO:0000259" key="8">
    <source>
        <dbReference type="Pfam" id="PF12931"/>
    </source>
</evidence>
<sequence>MCLGCLSAPALQRSPLSRKTGAPRQSEGQPWSHFPALQCRVRGSPALQTMIEGLAGFKAGAAEHRMVPEALVCCHQAGLAAAALPLMFRHPPIAPVDPPVADPVPAHVYPVPAVPGQGRAAREQPELSPVPEVINTGFASIDSKQKASQLFSISARLSKGADEEGAQPADKPVAEAPRRKKKEEGSLPPRQKPPAGKQQGPGQPATAPSLPPRPEALPQASAPLSTLSDLPAGTPQEAPPPGSALAPSEEPAAPQQIPDASLQLPGSQPALSSSSAPSTDAAAAPGAVDAPAPSLPAERSPEAPPVKPYFPAFGSLIPPVPEDSFWQSAPATSSTETQTRAETSKAEVGTQLQVPANDGPFSSPIDDAADTDFWASAGQQAESAMQQPEISSLHPEEQEKQSRDNGNKQQQQHQPPQHDIEPSLSNSSAPGDSLHIHPGEPANMTGASFHSSSGHAHKEPGPSAGPSTMHTPSFSQHAEPEPASSSTVELRNHEDSTAPLQGAQEQQAPIFAENPFGPADASYDFAGDQYSSPFPSGQDEDASFFEELGASGYAEPVAEPIQAPSQETIDAPAPPPDVATGSQPWRAETQHITHGQQEAQQMQAQGHDAEAGQEHPQWNMQQHGQSSMEQHAPVQPGIPFGQPPAPWGDSGQAPLSQDPFIAAAAPEHSWQPQPAGVLSAPAWPSEAPAEAPRQDPYASGGQNYYGAGAQASAPEASKPASKSSSGWGKLSFWGGSQPAEESAQPAPDEGVLYYGASEAHTQAPPLPPVYAAQQPSQNPYGGFQPPSFMPAAQPQQGATPFGPPPAQASNSAANAPPFARAGVQSLPPAYAQPPPPAGYTAQPPPMPPQPGHSAFGQQVPWQPSAEQSAFGQQQAPQQHTPPWLQSGPGSNAQSSFTQPQPAGSEPPWQSSGPLGSAVQNPQEAAETAPWQGQSSSAFPQAHSAQHAETAQGGAWDSARGPGMPSIMSNNAQAEVQQPVHSDDQTPAFPHAEMTTQDHTWLGAQAEQPSVTALDAGPFGAAGASEADFWGQDDAEVDLAGPFASTTMQQGGPVTMDKPEQGAGSLAAAWGDSAPEQEQHAQPGNAYSTAEAPANTPDAIPQAEALHGETVAASQGSAAIEGAPAAPAEDQQTTPEGSASDSAAAGLPATAQPDAGPAVTPFGSEAAQNWQTAGSAALPLPDQLPASTEQAHPAHPEGHQDWVASQNWSAAGGSTAPEEAQLPHGVPEHQPADQQQGSQAASNGGQDGSHAQQQSAAQPNVQQQAGQAFMPLAVAASGPLFKGLIPGSAAEAMRVTHGRPPCALVAFGIGGRVAVLKPALAHGSDGKPAYANVVGLDSKWMPGQLSITRMGSLAAYLGPSKSTGQAGAVDDTDFLMQRFPGPLTPAVPKEKVLAFLEERVAACEHSHSSTASLDKALWGVLRILAGNAGSLRATARVAKGRHDEPLEAELAAVLAPVADSSPSVMPAWQAHGATMAPFQGNGNGHAAPHPGAADAMQKLLLAGRKAEALRTAVECGLWGPALILARAAGDPIYAETVAAMAAATAGPGSPLSSLLLMLAGGHELVLPAKPSARGSPAKAASGSSFNLKGLLNKSSSKADVADVDPLEVPQASAAEMAMLADWRSNLAALASCMASPADEALIVRLGDRLWEQQGQVEAAHLCYLVGGVLPQVYDPGARMCLLGADHRAAPHKLASLPALQRTEVLEWAKLPGMAQPAQLALPLLPYKLLYAYKLAEYGHLAQALQYLGLVRASLGSLGNKMPAALLVCNGMAAELEQRLRAHAAAFNMSVKTSQSSSFMGGLGRLLDKGINRLISGDLPPSGPPSTGSDADPFGRQVSRPADSGSPTHRRSSSLQSNGGIPPVASFKDLASASQQAFAQGGASTHPSKPGGSPTQQAPGRQGPAAQQGSGAPGTDPAASGPPSSGPSSIRSMFSGLGGLLGAASLIPPKKEAKLGAEENTFFFDKELQIWRQQGAEIPAAAAPLPPPPTTRPPSSSAPSTGPPPPAGLMRPGSLHQQEARGASSRYVNTLTSSSSSNRTSSTMLPPLVPPLPPGAAAKPPSSFFVPPPAAQRPAPISSPAQELASQPFDTGAPAQILAQESPVRDDPQAASQNFSLAPENGMGQPAGQSRPAEGRRSSGFGQWLNNGSRLTDNQAGAPAPEAPAGPARQPGAWQGSQLYGQAAQQQPWDFQPPQTTAGHEPTGGDMFTAYASLVKPAQHTTEPSPGQGIGAQQPGLAGVLGPSFPTRAGTPAIDGEEMKEIEL</sequence>
<keyword evidence="6" id="KW-0653">Protein transport</keyword>
<feature type="compositionally biased region" description="Polar residues" evidence="7">
    <location>
        <begin position="325"/>
        <end position="341"/>
    </location>
</feature>
<feature type="domain" description="Sec16 central conserved" evidence="9">
    <location>
        <begin position="1301"/>
        <end position="1426"/>
    </location>
</feature>
<evidence type="ECO:0000256" key="4">
    <source>
        <dbReference type="ARBA" id="ARBA00022824"/>
    </source>
</evidence>
<feature type="compositionally biased region" description="Low complexity" evidence="7">
    <location>
        <begin position="2022"/>
        <end position="2044"/>
    </location>
</feature>
<feature type="compositionally biased region" description="Polar residues" evidence="7">
    <location>
        <begin position="2138"/>
        <end position="2152"/>
    </location>
</feature>
<feature type="region of interest" description="Disordered" evidence="7">
    <location>
        <begin position="1978"/>
        <end position="2262"/>
    </location>
</feature>
<evidence type="ECO:0000256" key="6">
    <source>
        <dbReference type="RuleBase" id="RU364101"/>
    </source>
</evidence>
<feature type="region of interest" description="Disordered" evidence="7">
    <location>
        <begin position="158"/>
        <end position="1263"/>
    </location>
</feature>
<feature type="compositionally biased region" description="Low complexity" evidence="7">
    <location>
        <begin position="807"/>
        <end position="821"/>
    </location>
</feature>
<feature type="region of interest" description="Disordered" evidence="7">
    <location>
        <begin position="1812"/>
        <end position="1931"/>
    </location>
</feature>
<comment type="caution">
    <text evidence="10">The sequence shown here is derived from an EMBL/GenBank/DDBJ whole genome shotgun (WGS) entry which is preliminary data.</text>
</comment>
<keyword evidence="5 6" id="KW-0931">ER-Golgi transport</keyword>
<feature type="compositionally biased region" description="Low complexity" evidence="7">
    <location>
        <begin position="872"/>
        <end position="882"/>
    </location>
</feature>
<feature type="compositionally biased region" description="Basic and acidic residues" evidence="7">
    <location>
        <begin position="172"/>
        <end position="185"/>
    </location>
</feature>
<feature type="compositionally biased region" description="Polar residues" evidence="7">
    <location>
        <begin position="966"/>
        <end position="979"/>
    </location>
</feature>
<feature type="compositionally biased region" description="Polar residues" evidence="7">
    <location>
        <begin position="377"/>
        <end position="390"/>
    </location>
</feature>
<dbReference type="PANTHER" id="PTHR13402:SF6">
    <property type="entry name" value="SECRETORY 16, ISOFORM I"/>
    <property type="match status" value="1"/>
</dbReference>
<keyword evidence="6" id="KW-0472">Membrane</keyword>
<feature type="compositionally biased region" description="Low complexity" evidence="7">
    <location>
        <begin position="1231"/>
        <end position="1263"/>
    </location>
</feature>
<dbReference type="Gene3D" id="1.25.40.1030">
    <property type="match status" value="1"/>
</dbReference>
<feature type="compositionally biased region" description="Low complexity" evidence="7">
    <location>
        <begin position="1117"/>
        <end position="1128"/>
    </location>
</feature>
<feature type="compositionally biased region" description="Low complexity" evidence="7">
    <location>
        <begin position="193"/>
        <end position="208"/>
    </location>
</feature>
<feature type="compositionally biased region" description="Low complexity" evidence="7">
    <location>
        <begin position="596"/>
        <end position="605"/>
    </location>
</feature>